<dbReference type="EMBL" id="MCGN01000013">
    <property type="protein sequence ID" value="ORY89877.1"/>
    <property type="molecule type" value="Genomic_DNA"/>
</dbReference>
<reference evidence="1 2" key="1">
    <citation type="submission" date="2016-07" db="EMBL/GenBank/DDBJ databases">
        <title>Pervasive Adenine N6-methylation of Active Genes in Fungi.</title>
        <authorList>
            <consortium name="DOE Joint Genome Institute"/>
            <person name="Mondo S.J."/>
            <person name="Dannebaum R.O."/>
            <person name="Kuo R.C."/>
            <person name="Labutti K."/>
            <person name="Haridas S."/>
            <person name="Kuo A."/>
            <person name="Salamov A."/>
            <person name="Ahrendt S.R."/>
            <person name="Lipzen A."/>
            <person name="Sullivan W."/>
            <person name="Andreopoulos W.B."/>
            <person name="Clum A."/>
            <person name="Lindquist E."/>
            <person name="Daum C."/>
            <person name="Ramamoorthy G.K."/>
            <person name="Gryganskyi A."/>
            <person name="Culley D."/>
            <person name="Magnuson J.K."/>
            <person name="James T.Y."/>
            <person name="O'Malley M.A."/>
            <person name="Stajich J.E."/>
            <person name="Spatafora J.W."/>
            <person name="Visel A."/>
            <person name="Grigoriev I.V."/>
        </authorList>
    </citation>
    <scope>NUCLEOTIDE SEQUENCE [LARGE SCALE GENOMIC DNA]</scope>
    <source>
        <strain evidence="1 2">NRRL 2496</strain>
    </source>
</reference>
<name>A0A1X2GZB3_SYNRA</name>
<dbReference type="InParanoid" id="A0A1X2GZB3"/>
<evidence type="ECO:0000313" key="2">
    <source>
        <dbReference type="Proteomes" id="UP000242180"/>
    </source>
</evidence>
<evidence type="ECO:0000313" key="1">
    <source>
        <dbReference type="EMBL" id="ORY89877.1"/>
    </source>
</evidence>
<dbReference type="AlphaFoldDB" id="A0A1X2GZB3"/>
<protein>
    <submittedName>
        <fullName evidence="1">Uncharacterized protein</fullName>
    </submittedName>
</protein>
<organism evidence="1 2">
    <name type="scientific">Syncephalastrum racemosum</name>
    <name type="common">Filamentous fungus</name>
    <dbReference type="NCBI Taxonomy" id="13706"/>
    <lineage>
        <taxon>Eukaryota</taxon>
        <taxon>Fungi</taxon>
        <taxon>Fungi incertae sedis</taxon>
        <taxon>Mucoromycota</taxon>
        <taxon>Mucoromycotina</taxon>
        <taxon>Mucoromycetes</taxon>
        <taxon>Mucorales</taxon>
        <taxon>Syncephalastraceae</taxon>
        <taxon>Syncephalastrum</taxon>
    </lineage>
</organism>
<accession>A0A1X2GZB3</accession>
<gene>
    <name evidence="1" type="ORF">BCR43DRAFT_117231</name>
</gene>
<keyword evidence="2" id="KW-1185">Reference proteome</keyword>
<proteinExistence type="predicted"/>
<comment type="caution">
    <text evidence="1">The sequence shown here is derived from an EMBL/GenBank/DDBJ whole genome shotgun (WGS) entry which is preliminary data.</text>
</comment>
<dbReference type="Proteomes" id="UP000242180">
    <property type="component" value="Unassembled WGS sequence"/>
</dbReference>
<sequence length="72" mass="8091">MARKNSRSVTFPLWISSVGWPKTFSAQINPGGSCSAIYRLQDHYSVSRSWPLPRAPSPSQYRSVVYSISTKN</sequence>